<evidence type="ECO:0000313" key="3">
    <source>
        <dbReference type="Proteomes" id="UP000063919"/>
    </source>
</evidence>
<sequence length="204" mass="23941">MKYRIDDLILELHSIHNQLNKFLFSNTLLQVKINIETSKRKSRLTLGHFDTAKDWSDNLNQITIWTLALNGDYLNIIGVLVHEMVHQYNFERNIKDVENNQRHNKHFKKICEEVAMLTVAKNSRRGFSSTSPSQELVKFIENELDFNKDLFTSLMHKDAINYHPKGYNKSNKYLCKGCDTIINNSREVTLNIKCMDCNIMFEIL</sequence>
<evidence type="ECO:0000313" key="2">
    <source>
        <dbReference type="EMBL" id="ALD66439.1"/>
    </source>
</evidence>
<dbReference type="Proteomes" id="UP000063919">
    <property type="component" value="Chromosome"/>
</dbReference>
<dbReference type="EMBL" id="CP012622">
    <property type="protein sequence ID" value="ALD66439.1"/>
    <property type="molecule type" value="Genomic_DNA"/>
</dbReference>
<evidence type="ECO:0000259" key="1">
    <source>
        <dbReference type="Pfam" id="PF10263"/>
    </source>
</evidence>
<dbReference type="InterPro" id="IPR006640">
    <property type="entry name" value="SprT-like_domain"/>
</dbReference>
<feature type="domain" description="SprT-like" evidence="1">
    <location>
        <begin position="13"/>
        <end position="116"/>
    </location>
</feature>
<organism evidence="2 3">
    <name type="scientific">Spiroplasma cantharicola</name>
    <dbReference type="NCBI Taxonomy" id="362837"/>
    <lineage>
        <taxon>Bacteria</taxon>
        <taxon>Bacillati</taxon>
        <taxon>Mycoplasmatota</taxon>
        <taxon>Mollicutes</taxon>
        <taxon>Entomoplasmatales</taxon>
        <taxon>Spiroplasmataceae</taxon>
        <taxon>Spiroplasma</taxon>
    </lineage>
</organism>
<proteinExistence type="predicted"/>
<dbReference type="AlphaFoldDB" id="A0A0M5KEH8"/>
<protein>
    <recommendedName>
        <fullName evidence="1">SprT-like domain-containing protein</fullName>
    </recommendedName>
</protein>
<gene>
    <name evidence="2" type="ORF">SCANT_v1c05330</name>
</gene>
<dbReference type="KEGG" id="scj:SCANT_v1c05330"/>
<dbReference type="OrthoDB" id="9787302at2"/>
<dbReference type="Pfam" id="PF10263">
    <property type="entry name" value="SprT-like"/>
    <property type="match status" value="1"/>
</dbReference>
<keyword evidence="3" id="KW-1185">Reference proteome</keyword>
<accession>A0A0M5KEH8</accession>
<dbReference type="RefSeq" id="WP_053946198.1">
    <property type="nucleotide sequence ID" value="NZ_CP012622.1"/>
</dbReference>
<dbReference type="PATRIC" id="fig|362837.3.peg.544"/>
<name>A0A0M5KEH8_9MOLU</name>
<dbReference type="GO" id="GO:0006950">
    <property type="term" value="P:response to stress"/>
    <property type="evidence" value="ECO:0007669"/>
    <property type="project" value="UniProtKB-ARBA"/>
</dbReference>
<dbReference type="STRING" id="362837.SCANT_v1c05330"/>
<reference evidence="2 3" key="1">
    <citation type="journal article" date="2015" name="Genome Announc.">
        <title>Complete Genome Sequence of Spiroplasma cantharicola CC-1T (DSM 21588), a Bacterium Isolated from Soldier Beetle (Cantharis carolinus).</title>
        <authorList>
            <person name="Lo W.S."/>
            <person name="Liu P.Y."/>
            <person name="Kuo C.H."/>
        </authorList>
    </citation>
    <scope>NUCLEOTIDE SEQUENCE [LARGE SCALE GENOMIC DNA]</scope>
    <source>
        <strain evidence="2 3">CC-1</strain>
    </source>
</reference>